<dbReference type="Pfam" id="PF09721">
    <property type="entry name" value="Exosortase_EpsH"/>
    <property type="match status" value="1"/>
</dbReference>
<evidence type="ECO:0000256" key="8">
    <source>
        <dbReference type="SAM" id="MobiDB-lite"/>
    </source>
</evidence>
<feature type="transmembrane region" description="Helical" evidence="9">
    <location>
        <begin position="141"/>
        <end position="158"/>
    </location>
</feature>
<keyword evidence="7 9" id="KW-0472">Membrane</keyword>
<feature type="compositionally biased region" description="Basic and acidic residues" evidence="8">
    <location>
        <begin position="339"/>
        <end position="350"/>
    </location>
</feature>
<feature type="region of interest" description="Disordered" evidence="8">
    <location>
        <begin position="332"/>
        <end position="361"/>
    </location>
</feature>
<evidence type="ECO:0000313" key="10">
    <source>
        <dbReference type="EMBL" id="MFC5462399.1"/>
    </source>
</evidence>
<dbReference type="RefSeq" id="WP_379785887.1">
    <property type="nucleotide sequence ID" value="NZ_JBHSMU010000016.1"/>
</dbReference>
<evidence type="ECO:0000256" key="5">
    <source>
        <dbReference type="ARBA" id="ARBA00022801"/>
    </source>
</evidence>
<dbReference type="NCBIfam" id="TIGR02602">
    <property type="entry name" value="8TM_EpsH"/>
    <property type="match status" value="1"/>
</dbReference>
<feature type="transmembrane region" description="Helical" evidence="9">
    <location>
        <begin position="261"/>
        <end position="290"/>
    </location>
</feature>
<sequence>MTSEARSRQHARGVPGGAGRTTPGIAGDAATDRTAAHSAVRSAGAVLDRMRRSMQAGWPEWWPVWLGLAALFLPTFADLFTGAWIGEEQGHGPMIFALALWLIYRKWPEVALLPPGSSAAGWPVLAFGLALHLLGRSQHVLMFEVGAILVVLAAVVLVKHGARALRVLWFPFFFMLFMVPLPSELVAAVTMPMKMAVSWATEQLLFAAGYPIGRSGVVLQIGQYQLLVADACAGLQTLLTLEALGLFYLNLMRHPSAFRNVGLALLIIPISFCANVIRVIVLTLVTYYFGDAAGQGFLHGFAGMVLFLTALALILAVDSSLQWAARRRAARRVAAPDAPGRKEAGRKEAGQKQGQAKGEGA</sequence>
<dbReference type="InterPro" id="IPR017544">
    <property type="entry name" value="Exosortase-2"/>
</dbReference>
<keyword evidence="2" id="KW-1003">Cell membrane</keyword>
<dbReference type="InterPro" id="IPR026392">
    <property type="entry name" value="Exo/Archaeosortase_dom"/>
</dbReference>
<evidence type="ECO:0000256" key="9">
    <source>
        <dbReference type="SAM" id="Phobius"/>
    </source>
</evidence>
<evidence type="ECO:0000256" key="7">
    <source>
        <dbReference type="ARBA" id="ARBA00023136"/>
    </source>
</evidence>
<keyword evidence="3" id="KW-0645">Protease</keyword>
<name>A0ABW0L9L6_9BURK</name>
<accession>A0ABW0L9L6</accession>
<proteinExistence type="predicted"/>
<dbReference type="NCBIfam" id="TIGR04178">
    <property type="entry name" value="exo_archaeo"/>
    <property type="match status" value="1"/>
</dbReference>
<keyword evidence="5" id="KW-0378">Hydrolase</keyword>
<feature type="transmembrane region" description="Helical" evidence="9">
    <location>
        <begin position="61"/>
        <end position="85"/>
    </location>
</feature>
<feature type="region of interest" description="Disordered" evidence="8">
    <location>
        <begin position="1"/>
        <end position="33"/>
    </location>
</feature>
<dbReference type="NCBIfam" id="TIGR03113">
    <property type="entry name" value="exosort_XrtB"/>
    <property type="match status" value="1"/>
</dbReference>
<organism evidence="10 11">
    <name type="scientific">Massilia niabensis</name>
    <dbReference type="NCBI Taxonomy" id="544910"/>
    <lineage>
        <taxon>Bacteria</taxon>
        <taxon>Pseudomonadati</taxon>
        <taxon>Pseudomonadota</taxon>
        <taxon>Betaproteobacteria</taxon>
        <taxon>Burkholderiales</taxon>
        <taxon>Oxalobacteraceae</taxon>
        <taxon>Telluria group</taxon>
        <taxon>Massilia</taxon>
    </lineage>
</organism>
<keyword evidence="11" id="KW-1185">Reference proteome</keyword>
<gene>
    <name evidence="10" type="primary">xrtB</name>
    <name evidence="10" type="ORF">ACFPN5_21555</name>
</gene>
<dbReference type="InterPro" id="IPR019127">
    <property type="entry name" value="Exosortase"/>
</dbReference>
<dbReference type="EMBL" id="JBHSMU010000016">
    <property type="protein sequence ID" value="MFC5462399.1"/>
    <property type="molecule type" value="Genomic_DNA"/>
</dbReference>
<dbReference type="InterPro" id="IPR013426">
    <property type="entry name" value="EpsH-like"/>
</dbReference>
<evidence type="ECO:0000256" key="2">
    <source>
        <dbReference type="ARBA" id="ARBA00022475"/>
    </source>
</evidence>
<dbReference type="Proteomes" id="UP001596050">
    <property type="component" value="Unassembled WGS sequence"/>
</dbReference>
<feature type="transmembrane region" description="Helical" evidence="9">
    <location>
        <begin position="167"/>
        <end position="189"/>
    </location>
</feature>
<protein>
    <submittedName>
        <fullName evidence="10">Exosortase B</fullName>
    </submittedName>
</protein>
<evidence type="ECO:0000256" key="4">
    <source>
        <dbReference type="ARBA" id="ARBA00022692"/>
    </source>
</evidence>
<evidence type="ECO:0000256" key="1">
    <source>
        <dbReference type="ARBA" id="ARBA00004651"/>
    </source>
</evidence>
<keyword evidence="6 9" id="KW-1133">Transmembrane helix</keyword>
<evidence type="ECO:0000313" key="11">
    <source>
        <dbReference type="Proteomes" id="UP001596050"/>
    </source>
</evidence>
<comment type="subcellular location">
    <subcellularLocation>
        <location evidence="1">Cell membrane</location>
        <topology evidence="1">Multi-pass membrane protein</topology>
    </subcellularLocation>
</comment>
<feature type="transmembrane region" description="Helical" evidence="9">
    <location>
        <begin position="296"/>
        <end position="317"/>
    </location>
</feature>
<comment type="caution">
    <text evidence="10">The sequence shown here is derived from an EMBL/GenBank/DDBJ whole genome shotgun (WGS) entry which is preliminary data.</text>
</comment>
<reference evidence="11" key="1">
    <citation type="journal article" date="2019" name="Int. J. Syst. Evol. Microbiol.">
        <title>The Global Catalogue of Microorganisms (GCM) 10K type strain sequencing project: providing services to taxonomists for standard genome sequencing and annotation.</title>
        <authorList>
            <consortium name="The Broad Institute Genomics Platform"/>
            <consortium name="The Broad Institute Genome Sequencing Center for Infectious Disease"/>
            <person name="Wu L."/>
            <person name="Ma J."/>
        </authorList>
    </citation>
    <scope>NUCLEOTIDE SEQUENCE [LARGE SCALE GENOMIC DNA]</scope>
    <source>
        <strain evidence="11">KACC 12649</strain>
    </source>
</reference>
<feature type="compositionally biased region" description="Low complexity" evidence="8">
    <location>
        <begin position="351"/>
        <end position="361"/>
    </location>
</feature>
<keyword evidence="4 9" id="KW-0812">Transmembrane</keyword>
<evidence type="ECO:0000256" key="6">
    <source>
        <dbReference type="ARBA" id="ARBA00022989"/>
    </source>
</evidence>
<feature type="transmembrane region" description="Helical" evidence="9">
    <location>
        <begin position="119"/>
        <end position="135"/>
    </location>
</feature>
<evidence type="ECO:0000256" key="3">
    <source>
        <dbReference type="ARBA" id="ARBA00022670"/>
    </source>
</evidence>